<comment type="caution">
    <text evidence="3">The sequence shown here is derived from an EMBL/GenBank/DDBJ whole genome shotgun (WGS) entry which is preliminary data.</text>
</comment>
<dbReference type="GO" id="GO:0006935">
    <property type="term" value="P:chemotaxis"/>
    <property type="evidence" value="ECO:0007669"/>
    <property type="project" value="UniProtKB-KW"/>
</dbReference>
<accession>A0A9W6FTC5</accession>
<dbReference type="Pfam" id="PF13690">
    <property type="entry name" value="CheX"/>
    <property type="match status" value="1"/>
</dbReference>
<sequence length="140" mass="15770">MKDAISEVLETMFFVMVDFPPAEKKTNQSYCESRIYLRQNRKRLEIGLQLGEGFAKMLTANLLGKHELEVNADELQDAMKELANMVGGSYLARLADGNWQLGIPQFVSMLKEERTFPAQISLSFFGEYVGEVHLSSEVSG</sequence>
<dbReference type="EMBL" id="BSDR01000001">
    <property type="protein sequence ID" value="GLI33545.1"/>
    <property type="molecule type" value="Genomic_DNA"/>
</dbReference>
<protein>
    <recommendedName>
        <fullName evidence="2">Chemotaxis phosphatase CheX-like domain-containing protein</fullName>
    </recommendedName>
</protein>
<dbReference type="RefSeq" id="WP_281792599.1">
    <property type="nucleotide sequence ID" value="NZ_BSDR01000001.1"/>
</dbReference>
<dbReference type="SUPFAM" id="SSF103039">
    <property type="entry name" value="CheC-like"/>
    <property type="match status" value="1"/>
</dbReference>
<feature type="domain" description="Chemotaxis phosphatase CheX-like" evidence="2">
    <location>
        <begin position="43"/>
        <end position="112"/>
    </location>
</feature>
<keyword evidence="1" id="KW-0145">Chemotaxis</keyword>
<name>A0A9W6FTC5_9BACT</name>
<dbReference type="InterPro" id="IPR028976">
    <property type="entry name" value="CheC-like_sf"/>
</dbReference>
<dbReference type="Gene3D" id="3.40.1550.10">
    <property type="entry name" value="CheC-like"/>
    <property type="match status" value="1"/>
</dbReference>
<evidence type="ECO:0000313" key="4">
    <source>
        <dbReference type="Proteomes" id="UP001144372"/>
    </source>
</evidence>
<gene>
    <name evidence="3" type="ORF">DAMNIGENAA_09780</name>
</gene>
<keyword evidence="4" id="KW-1185">Reference proteome</keyword>
<dbReference type="Proteomes" id="UP001144372">
    <property type="component" value="Unassembled WGS sequence"/>
</dbReference>
<dbReference type="InterPro" id="IPR028051">
    <property type="entry name" value="CheX-like_dom"/>
</dbReference>
<evidence type="ECO:0000256" key="1">
    <source>
        <dbReference type="ARBA" id="ARBA00022500"/>
    </source>
</evidence>
<proteinExistence type="predicted"/>
<dbReference type="AlphaFoldDB" id="A0A9W6FTC5"/>
<evidence type="ECO:0000259" key="2">
    <source>
        <dbReference type="Pfam" id="PF13690"/>
    </source>
</evidence>
<reference evidence="3" key="1">
    <citation type="submission" date="2022-12" db="EMBL/GenBank/DDBJ databases">
        <title>Reference genome sequencing for broad-spectrum identification of bacterial and archaeal isolates by mass spectrometry.</title>
        <authorList>
            <person name="Sekiguchi Y."/>
            <person name="Tourlousse D.M."/>
        </authorList>
    </citation>
    <scope>NUCLEOTIDE SEQUENCE</scope>
    <source>
        <strain evidence="3">ASRB1</strain>
    </source>
</reference>
<evidence type="ECO:0000313" key="3">
    <source>
        <dbReference type="EMBL" id="GLI33545.1"/>
    </source>
</evidence>
<organism evidence="3 4">
    <name type="scientific">Desulforhabdus amnigena</name>
    <dbReference type="NCBI Taxonomy" id="40218"/>
    <lineage>
        <taxon>Bacteria</taxon>
        <taxon>Pseudomonadati</taxon>
        <taxon>Thermodesulfobacteriota</taxon>
        <taxon>Syntrophobacteria</taxon>
        <taxon>Syntrophobacterales</taxon>
        <taxon>Syntrophobacteraceae</taxon>
        <taxon>Desulforhabdus</taxon>
    </lineage>
</organism>